<gene>
    <name evidence="2" type="ORF">HU200_003369</name>
</gene>
<comment type="caution">
    <text evidence="2">The sequence shown here is derived from an EMBL/GenBank/DDBJ whole genome shotgun (WGS) entry which is preliminary data.</text>
</comment>
<evidence type="ECO:0000313" key="2">
    <source>
        <dbReference type="EMBL" id="KAF8776645.1"/>
    </source>
</evidence>
<name>A0A835FVF0_9POAL</name>
<protein>
    <submittedName>
        <fullName evidence="2">Uncharacterized protein</fullName>
    </submittedName>
</protein>
<dbReference type="AlphaFoldDB" id="A0A835FVF0"/>
<accession>A0A835FVF0</accession>
<dbReference type="Proteomes" id="UP000636709">
    <property type="component" value="Unassembled WGS sequence"/>
</dbReference>
<proteinExistence type="predicted"/>
<feature type="compositionally biased region" description="Basic residues" evidence="1">
    <location>
        <begin position="8"/>
        <end position="18"/>
    </location>
</feature>
<sequence>MATDHPKLRPPLHLRQHGAPRPQRAPLPHVPIHLLVRPRRGAHRLRRRGVELLDGRLAAGHRRAAHRPRRRRP</sequence>
<evidence type="ECO:0000313" key="3">
    <source>
        <dbReference type="Proteomes" id="UP000636709"/>
    </source>
</evidence>
<dbReference type="EMBL" id="JACEFO010000191">
    <property type="protein sequence ID" value="KAF8776645.1"/>
    <property type="molecule type" value="Genomic_DNA"/>
</dbReference>
<organism evidence="2 3">
    <name type="scientific">Digitaria exilis</name>
    <dbReference type="NCBI Taxonomy" id="1010633"/>
    <lineage>
        <taxon>Eukaryota</taxon>
        <taxon>Viridiplantae</taxon>
        <taxon>Streptophyta</taxon>
        <taxon>Embryophyta</taxon>
        <taxon>Tracheophyta</taxon>
        <taxon>Spermatophyta</taxon>
        <taxon>Magnoliopsida</taxon>
        <taxon>Liliopsida</taxon>
        <taxon>Poales</taxon>
        <taxon>Poaceae</taxon>
        <taxon>PACMAD clade</taxon>
        <taxon>Panicoideae</taxon>
        <taxon>Panicodae</taxon>
        <taxon>Paniceae</taxon>
        <taxon>Anthephorinae</taxon>
        <taxon>Digitaria</taxon>
    </lineage>
</organism>
<feature type="region of interest" description="Disordered" evidence="1">
    <location>
        <begin position="1"/>
        <end position="30"/>
    </location>
</feature>
<evidence type="ECO:0000256" key="1">
    <source>
        <dbReference type="SAM" id="MobiDB-lite"/>
    </source>
</evidence>
<keyword evidence="3" id="KW-1185">Reference proteome</keyword>
<reference evidence="2" key="1">
    <citation type="submission" date="2020-07" db="EMBL/GenBank/DDBJ databases">
        <title>Genome sequence and genetic diversity analysis of an under-domesticated orphan crop, white fonio (Digitaria exilis).</title>
        <authorList>
            <person name="Bennetzen J.L."/>
            <person name="Chen S."/>
            <person name="Ma X."/>
            <person name="Wang X."/>
            <person name="Yssel A.E.J."/>
            <person name="Chaluvadi S.R."/>
            <person name="Johnson M."/>
            <person name="Gangashetty P."/>
            <person name="Hamidou F."/>
            <person name="Sanogo M.D."/>
            <person name="Zwaenepoel A."/>
            <person name="Wallace J."/>
            <person name="Van De Peer Y."/>
            <person name="Van Deynze A."/>
        </authorList>
    </citation>
    <scope>NUCLEOTIDE SEQUENCE</scope>
    <source>
        <tissue evidence="2">Leaves</tissue>
    </source>
</reference>